<name>A0A2T0XI72_9BURK</name>
<feature type="transmembrane region" description="Helical" evidence="8">
    <location>
        <begin position="47"/>
        <end position="72"/>
    </location>
</feature>
<evidence type="ECO:0000256" key="2">
    <source>
        <dbReference type="ARBA" id="ARBA00022475"/>
    </source>
</evidence>
<comment type="subcellular location">
    <subcellularLocation>
        <location evidence="1">Cell membrane</location>
        <topology evidence="1">Multi-pass membrane protein</topology>
    </subcellularLocation>
</comment>
<dbReference type="Gene3D" id="3.40.50.300">
    <property type="entry name" value="P-loop containing nucleotide triphosphate hydrolases"/>
    <property type="match status" value="1"/>
</dbReference>
<dbReference type="InterPro" id="IPR003593">
    <property type="entry name" value="AAA+_ATPase"/>
</dbReference>
<dbReference type="GO" id="GO:0034040">
    <property type="term" value="F:ATPase-coupled lipid transmembrane transporter activity"/>
    <property type="evidence" value="ECO:0007669"/>
    <property type="project" value="TreeGrafter"/>
</dbReference>
<reference evidence="11 12" key="1">
    <citation type="submission" date="2018-03" db="EMBL/GenBank/DDBJ databases">
        <title>Genomic Encyclopedia of Type Strains, Phase III (KMG-III): the genomes of soil and plant-associated and newly described type strains.</title>
        <authorList>
            <person name="Whitman W."/>
        </authorList>
    </citation>
    <scope>NUCLEOTIDE SEQUENCE [LARGE SCALE GENOMIC DNA]</scope>
    <source>
        <strain evidence="11 12">MWH-P2sevCIIIb</strain>
    </source>
</reference>
<comment type="caution">
    <text evidence="11">The sequence shown here is derived from an EMBL/GenBank/DDBJ whole genome shotgun (WGS) entry which is preliminary data.</text>
</comment>
<dbReference type="GO" id="GO:0005524">
    <property type="term" value="F:ATP binding"/>
    <property type="evidence" value="ECO:0007669"/>
    <property type="project" value="UniProtKB-KW"/>
</dbReference>
<feature type="transmembrane region" description="Helical" evidence="8">
    <location>
        <begin position="102"/>
        <end position="127"/>
    </location>
</feature>
<evidence type="ECO:0000256" key="8">
    <source>
        <dbReference type="SAM" id="Phobius"/>
    </source>
</evidence>
<proteinExistence type="predicted"/>
<dbReference type="SMART" id="SM00382">
    <property type="entry name" value="AAA"/>
    <property type="match status" value="1"/>
</dbReference>
<protein>
    <submittedName>
        <fullName evidence="11">ATP-binding cassette subfamily B protein</fullName>
    </submittedName>
</protein>
<dbReference type="SUPFAM" id="SSF90123">
    <property type="entry name" value="ABC transporter transmembrane region"/>
    <property type="match status" value="1"/>
</dbReference>
<dbReference type="PROSITE" id="PS50929">
    <property type="entry name" value="ABC_TM1F"/>
    <property type="match status" value="1"/>
</dbReference>
<feature type="domain" description="ABC transmembrane type-1" evidence="10">
    <location>
        <begin position="49"/>
        <end position="350"/>
    </location>
</feature>
<dbReference type="GO" id="GO:0005886">
    <property type="term" value="C:plasma membrane"/>
    <property type="evidence" value="ECO:0007669"/>
    <property type="project" value="UniProtKB-SubCell"/>
</dbReference>
<feature type="domain" description="ABC transporter" evidence="9">
    <location>
        <begin position="384"/>
        <end position="610"/>
    </location>
</feature>
<dbReference type="PANTHER" id="PTHR24221">
    <property type="entry name" value="ATP-BINDING CASSETTE SUB-FAMILY B"/>
    <property type="match status" value="1"/>
</dbReference>
<dbReference type="PROSITE" id="PS50893">
    <property type="entry name" value="ABC_TRANSPORTER_2"/>
    <property type="match status" value="1"/>
</dbReference>
<dbReference type="AlphaFoldDB" id="A0A2T0XI72"/>
<dbReference type="Pfam" id="PF00005">
    <property type="entry name" value="ABC_tran"/>
    <property type="match status" value="1"/>
</dbReference>
<dbReference type="GO" id="GO:0140359">
    <property type="term" value="F:ABC-type transporter activity"/>
    <property type="evidence" value="ECO:0007669"/>
    <property type="project" value="InterPro"/>
</dbReference>
<sequence>MSYYHLRYTRSFDWVSVMSVFAKANQSWFSFLKELWPHIELRRRQQLGFVFVLMVVASFSEMLTIGALVPFLGVLLAPEKLLENEVVRFVCNALSLSASGELLFPITAVFVFFVLFAGVVRVLLLWLQIRISYAIGADLSLSIYRLTLYQPYAVHLGRNSSELIASISNKADVIVNNAILPMMVLASSGLIALVIISTLIALAPAVAILSFLGFGLIYGLVAFFTKSILQENGKIVNRESVLVIKALQEGLGGIRDVLIDGAQEVYCDVYKQADNPLRRAKANIQVIANSPRFVIEALGMVLVAILAYGLSRRAEGLSNAIPLLGALALGAQRLLPILQQSFQTWSGVTGSQVTLSEALGLLTQPKPDHADKPNGSLLPFKHAIHLNGMSFSYTGADRYALCDLNLIIPKGGRIGFIGTTGSGKSTLLDIVMGLLTPTSGSLLVDGVSVTEANHREWQKHIAHVPQAIFLADSTIAENIAFGVPRDQIDESRVIHAAELAQLAETIEKLPQGLKTVVGERGIRLSGGQRQRIGIARALYKQADVIVFDEATSALDNETESAVMDAIEGLSKDLTILMVAHRVTTLKKCVSVVELAHGQIERVGSYAEIIG</sequence>
<keyword evidence="6 8" id="KW-1133">Transmembrane helix</keyword>
<gene>
    <name evidence="11" type="ORF">BCM14_1487</name>
</gene>
<evidence type="ECO:0000256" key="4">
    <source>
        <dbReference type="ARBA" id="ARBA00022741"/>
    </source>
</evidence>
<dbReference type="InterPro" id="IPR011527">
    <property type="entry name" value="ABC1_TM_dom"/>
</dbReference>
<keyword evidence="7 8" id="KW-0472">Membrane</keyword>
<keyword evidence="2" id="KW-1003">Cell membrane</keyword>
<evidence type="ECO:0000259" key="9">
    <source>
        <dbReference type="PROSITE" id="PS50893"/>
    </source>
</evidence>
<dbReference type="PANTHER" id="PTHR24221:SF654">
    <property type="entry name" value="ATP-BINDING CASSETTE SUB-FAMILY B MEMBER 6"/>
    <property type="match status" value="1"/>
</dbReference>
<dbReference type="GO" id="GO:0016887">
    <property type="term" value="F:ATP hydrolysis activity"/>
    <property type="evidence" value="ECO:0007669"/>
    <property type="project" value="InterPro"/>
</dbReference>
<dbReference type="Gene3D" id="1.20.1560.10">
    <property type="entry name" value="ABC transporter type 1, transmembrane domain"/>
    <property type="match status" value="1"/>
</dbReference>
<keyword evidence="5 11" id="KW-0067">ATP-binding</keyword>
<dbReference type="EMBL" id="PVTV01000012">
    <property type="protein sequence ID" value="PRY98654.1"/>
    <property type="molecule type" value="Genomic_DNA"/>
</dbReference>
<evidence type="ECO:0000313" key="12">
    <source>
        <dbReference type="Proteomes" id="UP000238308"/>
    </source>
</evidence>
<dbReference type="SUPFAM" id="SSF52540">
    <property type="entry name" value="P-loop containing nucleoside triphosphate hydrolases"/>
    <property type="match status" value="1"/>
</dbReference>
<dbReference type="InterPro" id="IPR036640">
    <property type="entry name" value="ABC1_TM_sf"/>
</dbReference>
<dbReference type="InterPro" id="IPR017871">
    <property type="entry name" value="ABC_transporter-like_CS"/>
</dbReference>
<accession>A0A2T0XI72</accession>
<dbReference type="InterPro" id="IPR039421">
    <property type="entry name" value="Type_1_exporter"/>
</dbReference>
<evidence type="ECO:0000256" key="7">
    <source>
        <dbReference type="ARBA" id="ARBA00023136"/>
    </source>
</evidence>
<evidence type="ECO:0000259" key="10">
    <source>
        <dbReference type="PROSITE" id="PS50929"/>
    </source>
</evidence>
<dbReference type="PROSITE" id="PS00211">
    <property type="entry name" value="ABC_TRANSPORTER_1"/>
    <property type="match status" value="1"/>
</dbReference>
<evidence type="ECO:0000313" key="11">
    <source>
        <dbReference type="EMBL" id="PRY98654.1"/>
    </source>
</evidence>
<evidence type="ECO:0000256" key="6">
    <source>
        <dbReference type="ARBA" id="ARBA00022989"/>
    </source>
</evidence>
<feature type="transmembrane region" description="Helical" evidence="8">
    <location>
        <begin position="206"/>
        <end position="225"/>
    </location>
</feature>
<dbReference type="Proteomes" id="UP000238308">
    <property type="component" value="Unassembled WGS sequence"/>
</dbReference>
<evidence type="ECO:0000256" key="1">
    <source>
        <dbReference type="ARBA" id="ARBA00004651"/>
    </source>
</evidence>
<dbReference type="InterPro" id="IPR027417">
    <property type="entry name" value="P-loop_NTPase"/>
</dbReference>
<feature type="transmembrane region" description="Helical" evidence="8">
    <location>
        <begin position="293"/>
        <end position="311"/>
    </location>
</feature>
<keyword evidence="12" id="KW-1185">Reference proteome</keyword>
<feature type="transmembrane region" description="Helical" evidence="8">
    <location>
        <begin position="178"/>
        <end position="200"/>
    </location>
</feature>
<dbReference type="InterPro" id="IPR003439">
    <property type="entry name" value="ABC_transporter-like_ATP-bd"/>
</dbReference>
<organism evidence="11 12">
    <name type="scientific">Jezberella montanilacus</name>
    <dbReference type="NCBI Taxonomy" id="323426"/>
    <lineage>
        <taxon>Bacteria</taxon>
        <taxon>Pseudomonadati</taxon>
        <taxon>Pseudomonadota</taxon>
        <taxon>Betaproteobacteria</taxon>
        <taxon>Burkholderiales</taxon>
        <taxon>Alcaligenaceae</taxon>
        <taxon>Jezberella</taxon>
    </lineage>
</organism>
<keyword evidence="4" id="KW-0547">Nucleotide-binding</keyword>
<evidence type="ECO:0000256" key="5">
    <source>
        <dbReference type="ARBA" id="ARBA00022840"/>
    </source>
</evidence>
<evidence type="ECO:0000256" key="3">
    <source>
        <dbReference type="ARBA" id="ARBA00022692"/>
    </source>
</evidence>
<dbReference type="Pfam" id="PF00664">
    <property type="entry name" value="ABC_membrane"/>
    <property type="match status" value="1"/>
</dbReference>
<keyword evidence="3 8" id="KW-0812">Transmembrane</keyword>